<sequence>MSESTEGSSRAPSPRERGSWVSVVQNKQVLKKFDVNITTSEGKHSVEIPNEVLDNVTPLWEDFLIGKFLDTAPHVAKVHVILNKIWRQGAESDRIDVYEVNSTTLRFKVSDPLVRARILKRGMWNIAEVPMVVSKWSPVTEKDQPEEKSIPLWVYLKKVPMHMYSWEGLSFITSAVGSPVRLHPETAACSNFDVAKIFVNADLTKDLPKKICFSKNGTDFWVDFFYPWLPPRCSICEKWGHLDVRCVANSKKVEEISQKKSEDTSNMVNEANMGLAISPKVDQQLETEQDTGEKNAECPFVTVEEQADAKAAANTEDSEWLIARVITRYI</sequence>
<accession>A0A8T2AWK1</accession>
<evidence type="ECO:0000313" key="2">
    <source>
        <dbReference type="EMBL" id="KAG7578523.1"/>
    </source>
</evidence>
<comment type="caution">
    <text evidence="2">The sequence shown here is derived from an EMBL/GenBank/DDBJ whole genome shotgun (WGS) entry which is preliminary data.</text>
</comment>
<protein>
    <recommendedName>
        <fullName evidence="1">DUF4283 domain-containing protein</fullName>
    </recommendedName>
</protein>
<dbReference type="InterPro" id="IPR040256">
    <property type="entry name" value="At4g02000-like"/>
</dbReference>
<gene>
    <name evidence="2" type="ORF">ISN45_Aa03g027070</name>
</gene>
<keyword evidence="3" id="KW-1185">Reference proteome</keyword>
<dbReference type="EMBL" id="JAEFBK010000008">
    <property type="protein sequence ID" value="KAG7578523.1"/>
    <property type="molecule type" value="Genomic_DNA"/>
</dbReference>
<organism evidence="2 3">
    <name type="scientific">Arabidopsis thaliana x Arabidopsis arenosa</name>
    <dbReference type="NCBI Taxonomy" id="1240361"/>
    <lineage>
        <taxon>Eukaryota</taxon>
        <taxon>Viridiplantae</taxon>
        <taxon>Streptophyta</taxon>
        <taxon>Embryophyta</taxon>
        <taxon>Tracheophyta</taxon>
        <taxon>Spermatophyta</taxon>
        <taxon>Magnoliopsida</taxon>
        <taxon>eudicotyledons</taxon>
        <taxon>Gunneridae</taxon>
        <taxon>Pentapetalae</taxon>
        <taxon>rosids</taxon>
        <taxon>malvids</taxon>
        <taxon>Brassicales</taxon>
        <taxon>Brassicaceae</taxon>
        <taxon>Camelineae</taxon>
        <taxon>Arabidopsis</taxon>
    </lineage>
</organism>
<name>A0A8T2AWK1_9BRAS</name>
<evidence type="ECO:0000313" key="3">
    <source>
        <dbReference type="Proteomes" id="UP000694240"/>
    </source>
</evidence>
<dbReference type="InterPro" id="IPR025558">
    <property type="entry name" value="DUF4283"/>
</dbReference>
<dbReference type="Proteomes" id="UP000694240">
    <property type="component" value="Chromosome 8"/>
</dbReference>
<proteinExistence type="predicted"/>
<feature type="domain" description="DUF4283" evidence="1">
    <location>
        <begin position="59"/>
        <end position="139"/>
    </location>
</feature>
<dbReference type="PANTHER" id="PTHR31286">
    <property type="entry name" value="GLYCINE-RICH CELL WALL STRUCTURAL PROTEIN 1.8-LIKE"/>
    <property type="match status" value="1"/>
</dbReference>
<evidence type="ECO:0000259" key="1">
    <source>
        <dbReference type="Pfam" id="PF14111"/>
    </source>
</evidence>
<dbReference type="Pfam" id="PF14111">
    <property type="entry name" value="DUF4283"/>
    <property type="match status" value="1"/>
</dbReference>
<reference evidence="2 3" key="1">
    <citation type="submission" date="2020-12" db="EMBL/GenBank/DDBJ databases">
        <title>Concerted genomic and epigenomic changes stabilize Arabidopsis allopolyploids.</title>
        <authorList>
            <person name="Chen Z."/>
        </authorList>
    </citation>
    <scope>NUCLEOTIDE SEQUENCE [LARGE SCALE GENOMIC DNA]</scope>
    <source>
        <strain evidence="2">Allo738</strain>
        <tissue evidence="2">Leaf</tissue>
    </source>
</reference>
<dbReference type="PANTHER" id="PTHR31286:SF148">
    <property type="entry name" value="DUF4283 DOMAIN-CONTAINING PROTEIN"/>
    <property type="match status" value="1"/>
</dbReference>
<dbReference type="AlphaFoldDB" id="A0A8T2AWK1"/>